<name>A0AC61R8W3_9FIRM</name>
<evidence type="ECO:0000313" key="1">
    <source>
        <dbReference type="EMBL" id="TGY66506.1"/>
    </source>
</evidence>
<protein>
    <submittedName>
        <fullName evidence="1">DUF2087 domain-containing protein</fullName>
    </submittedName>
</protein>
<comment type="caution">
    <text evidence="1">The sequence shown here is derived from an EMBL/GenBank/DDBJ whole genome shotgun (WGS) entry which is preliminary data.</text>
</comment>
<evidence type="ECO:0000313" key="2">
    <source>
        <dbReference type="Proteomes" id="UP000308836"/>
    </source>
</evidence>
<gene>
    <name evidence="1" type="ORF">E5336_04215</name>
</gene>
<accession>A0AC61R8W3</accession>
<reference evidence="1" key="1">
    <citation type="submission" date="2019-04" db="EMBL/GenBank/DDBJ databases">
        <title>Microbes associate with the intestines of laboratory mice.</title>
        <authorList>
            <person name="Navarre W."/>
            <person name="Wong E."/>
            <person name="Huang K."/>
            <person name="Tropini C."/>
            <person name="Ng K."/>
            <person name="Yu B."/>
        </authorList>
    </citation>
    <scope>NUCLEOTIDE SEQUENCE</scope>
    <source>
        <strain evidence="1">NM09_H32</strain>
    </source>
</reference>
<keyword evidence="2" id="KW-1185">Reference proteome</keyword>
<sequence length="154" mass="18190">MKPTIIEKYFSKKDPKKLLQIPKKRKERLEILAVICSLFEKNTFYPEHTVNQTLRSTYEDFPALRRALVDEKFLLRDPSGHLYWINPDQTISRKKPTSQELASYFDRFFNGQNARKIADLEQCPDFFSPLLQYCISHSLLVWKDGSLWISDSNN</sequence>
<proteinExistence type="predicted"/>
<dbReference type="EMBL" id="SRYG01000006">
    <property type="protein sequence ID" value="TGY66506.1"/>
    <property type="molecule type" value="Genomic_DNA"/>
</dbReference>
<organism evidence="1 2">
    <name type="scientific">Dubosiella muris</name>
    <dbReference type="NCBI Taxonomy" id="3038133"/>
    <lineage>
        <taxon>Bacteria</taxon>
        <taxon>Bacillati</taxon>
        <taxon>Bacillota</taxon>
        <taxon>Erysipelotrichia</taxon>
        <taxon>Erysipelotrichales</taxon>
        <taxon>Erysipelotrichaceae</taxon>
        <taxon>Dubosiella</taxon>
    </lineage>
</organism>
<dbReference type="Proteomes" id="UP000308836">
    <property type="component" value="Unassembled WGS sequence"/>
</dbReference>